<sequence length="952" mass="105296">MKRRRWQWGGGIGWRGLILLAMGLGWVGWGEMEGGYGREWESPGPAPGDRVVMVGDSITQAGGYVARVESWLWAEAARRGASRPAQVFNRGLSSETLSNTSEADHHPRRPYLYDRFERDVTGWKPNQVVACYGMNDGIYHPIDPTRLDLYRDGLERLARRVAALSEPAATLTLLTNPPFDARRARVWEPESPRFGYRFPYVGYDGVLRRQADLVRAFDPRLSPEEENSDPASPTSRRPRARVGDPHRVLNAYLADRQRRHASAFLAGDGVHPGPDGHALIALTLWSQGWGRSTLETPLRAAVRFEPGADDGGDQLGPDLRTTKRDDAWDALAREGPGGYGFIVAVPPPLSLGEGVEPDLAAWAARALNGGQPWERQPLVLTGLPPDREWILWAAGDDPEGEPAWFEVGRGNSDQFAHGGFDLVDPEHAARHPLASEASDLDRAMTARRARLDAAWRERREQGPPGPDALDADWDAEARSLYARFRPRPLRFRLTPCPPGDGQAANTSPSHPRPNFLIILADDLRPDAVRALAGSGPGTLASTPHLDRLANSGVVLDRVYNLGGDIPAVCLPSRAMLLSGRAMFRHTAEHWAEGPSLAGHFRDQGYLTYHHGKKGNTPLPLQARFEIERYIEEHQSRLSGRPAVEIADAAVEFLEHRAALPPDQRRPFLMHLALECPHDPLAPDPADLAALPPIEAFPLPPSFLPFHPFDNGEMLVRDERLEAFPRDPQAIRTRWRDYLAVVAGIDRVVGRLLEALTVAGERDNTYVIFTSDQGLALGDHGLLGKQNLYEHSIRVPFIVAGPGLRPGRCAAMVWLLDLFPTLCDLAGLKPPSQPLDGVSFAPALRRPDDPSAHPRQFLWFAYRDKQRAVTDGRFKLIRYPKIHRTQLFDLSADPFEQHDLAGDPAQAERIAQLTAWLEAARSAWGDDAPFSAPQAAPEKFAPPTTPQLPPARP</sequence>
<feature type="region of interest" description="Disordered" evidence="7">
    <location>
        <begin position="218"/>
        <end position="244"/>
    </location>
</feature>
<keyword evidence="8" id="KW-1133">Transmembrane helix</keyword>
<dbReference type="Proteomes" id="UP000008631">
    <property type="component" value="Chromosome"/>
</dbReference>
<dbReference type="InterPro" id="IPR013830">
    <property type="entry name" value="SGNH_hydro"/>
</dbReference>
<dbReference type="InParanoid" id="E8QZK5"/>
<keyword evidence="8" id="KW-0812">Transmembrane</keyword>
<dbReference type="InterPro" id="IPR050738">
    <property type="entry name" value="Sulfatase"/>
</dbReference>
<evidence type="ECO:0000256" key="7">
    <source>
        <dbReference type="SAM" id="MobiDB-lite"/>
    </source>
</evidence>
<evidence type="ECO:0000259" key="9">
    <source>
        <dbReference type="Pfam" id="PF00884"/>
    </source>
</evidence>
<keyword evidence="12" id="KW-1185">Reference proteome</keyword>
<dbReference type="SUPFAM" id="SSF52266">
    <property type="entry name" value="SGNH hydrolase"/>
    <property type="match status" value="1"/>
</dbReference>
<dbReference type="SUPFAM" id="SSF53649">
    <property type="entry name" value="Alkaline phosphatase-like"/>
    <property type="match status" value="1"/>
</dbReference>
<reference key="1">
    <citation type="submission" date="2010-11" db="EMBL/GenBank/DDBJ databases">
        <title>The complete sequence of chromosome of Isophaera pallida ATCC 43644.</title>
        <authorList>
            <consortium name="US DOE Joint Genome Institute (JGI-PGF)"/>
            <person name="Lucas S."/>
            <person name="Copeland A."/>
            <person name="Lapidus A."/>
            <person name="Bruce D."/>
            <person name="Goodwin L."/>
            <person name="Pitluck S."/>
            <person name="Kyrpides N."/>
            <person name="Mavromatis K."/>
            <person name="Pagani I."/>
            <person name="Ivanova N."/>
            <person name="Saunders E."/>
            <person name="Brettin T."/>
            <person name="Detter J.C."/>
            <person name="Han C."/>
            <person name="Tapia R."/>
            <person name="Land M."/>
            <person name="Hauser L."/>
            <person name="Markowitz V."/>
            <person name="Cheng J.-F."/>
            <person name="Hugenholtz P."/>
            <person name="Woyke T."/>
            <person name="Wu D."/>
            <person name="Eisen J.A."/>
        </authorList>
    </citation>
    <scope>NUCLEOTIDE SEQUENCE</scope>
    <source>
        <strain>ATCC 43644</strain>
    </source>
</reference>
<dbReference type="Gene3D" id="3.40.720.10">
    <property type="entry name" value="Alkaline Phosphatase, subunit A"/>
    <property type="match status" value="1"/>
</dbReference>
<dbReference type="OrthoDB" id="9762324at2"/>
<evidence type="ECO:0000256" key="5">
    <source>
        <dbReference type="ARBA" id="ARBA00022801"/>
    </source>
</evidence>
<keyword evidence="8" id="KW-0472">Membrane</keyword>
<evidence type="ECO:0000256" key="2">
    <source>
        <dbReference type="ARBA" id="ARBA00008779"/>
    </source>
</evidence>
<dbReference type="InterPro" id="IPR036514">
    <property type="entry name" value="SGNH_hydro_sf"/>
</dbReference>
<dbReference type="Pfam" id="PF13472">
    <property type="entry name" value="Lipase_GDSL_2"/>
    <property type="match status" value="1"/>
</dbReference>
<feature type="domain" description="Sulfatase N-terminal" evidence="9">
    <location>
        <begin position="513"/>
        <end position="826"/>
    </location>
</feature>
<evidence type="ECO:0000256" key="8">
    <source>
        <dbReference type="SAM" id="Phobius"/>
    </source>
</evidence>
<dbReference type="eggNOG" id="COG3119">
    <property type="taxonomic scope" value="Bacteria"/>
</dbReference>
<evidence type="ECO:0000313" key="11">
    <source>
        <dbReference type="EMBL" id="ADV62141.1"/>
    </source>
</evidence>
<dbReference type="GO" id="GO:0046872">
    <property type="term" value="F:metal ion binding"/>
    <property type="evidence" value="ECO:0007669"/>
    <property type="project" value="UniProtKB-KW"/>
</dbReference>
<dbReference type="eggNOG" id="COG2755">
    <property type="taxonomic scope" value="Bacteria"/>
</dbReference>
<dbReference type="GO" id="GO:0004065">
    <property type="term" value="F:arylsulfatase activity"/>
    <property type="evidence" value="ECO:0007669"/>
    <property type="project" value="TreeGrafter"/>
</dbReference>
<dbReference type="Gene3D" id="3.40.50.1110">
    <property type="entry name" value="SGNH hydrolase"/>
    <property type="match status" value="1"/>
</dbReference>
<evidence type="ECO:0000256" key="1">
    <source>
        <dbReference type="ARBA" id="ARBA00001913"/>
    </source>
</evidence>
<keyword evidence="6" id="KW-0106">Calcium</keyword>
<dbReference type="KEGG" id="ipa:Isop_1556"/>
<accession>E8QZK5</accession>
<dbReference type="STRING" id="575540.Isop_1556"/>
<protein>
    <submittedName>
        <fullName evidence="11">Sulfatase</fullName>
    </submittedName>
</protein>
<feature type="compositionally biased region" description="Pro residues" evidence="7">
    <location>
        <begin position="942"/>
        <end position="952"/>
    </location>
</feature>
<comment type="similarity">
    <text evidence="2">Belongs to the sulfatase family.</text>
</comment>
<evidence type="ECO:0000256" key="6">
    <source>
        <dbReference type="ARBA" id="ARBA00022837"/>
    </source>
</evidence>
<keyword evidence="3" id="KW-0479">Metal-binding</keyword>
<evidence type="ECO:0000256" key="3">
    <source>
        <dbReference type="ARBA" id="ARBA00022723"/>
    </source>
</evidence>
<evidence type="ECO:0000313" key="12">
    <source>
        <dbReference type="Proteomes" id="UP000008631"/>
    </source>
</evidence>
<dbReference type="Pfam" id="PF00884">
    <property type="entry name" value="Sulfatase"/>
    <property type="match status" value="1"/>
</dbReference>
<keyword evidence="4" id="KW-0732">Signal</keyword>
<evidence type="ECO:0000259" key="10">
    <source>
        <dbReference type="Pfam" id="PF13472"/>
    </source>
</evidence>
<name>E8QZK5_ISOPI</name>
<dbReference type="PANTHER" id="PTHR42693:SF42">
    <property type="entry name" value="ARYLSULFATASE G"/>
    <property type="match status" value="1"/>
</dbReference>
<dbReference type="EMBL" id="CP002353">
    <property type="protein sequence ID" value="ADV62141.1"/>
    <property type="molecule type" value="Genomic_DNA"/>
</dbReference>
<gene>
    <name evidence="11" type="ordered locus">Isop_1556</name>
</gene>
<dbReference type="PANTHER" id="PTHR42693">
    <property type="entry name" value="ARYLSULFATASE FAMILY MEMBER"/>
    <property type="match status" value="1"/>
</dbReference>
<keyword evidence="5" id="KW-0378">Hydrolase</keyword>
<proteinExistence type="inferred from homology"/>
<dbReference type="HOGENOM" id="CLU_309456_0_0_0"/>
<feature type="domain" description="SGNH hydrolase-type esterase" evidence="10">
    <location>
        <begin position="54"/>
        <end position="279"/>
    </location>
</feature>
<dbReference type="RefSeq" id="WP_013564429.1">
    <property type="nucleotide sequence ID" value="NC_014962.1"/>
</dbReference>
<dbReference type="AlphaFoldDB" id="E8QZK5"/>
<evidence type="ECO:0000256" key="4">
    <source>
        <dbReference type="ARBA" id="ARBA00022729"/>
    </source>
</evidence>
<organism evidence="11 12">
    <name type="scientific">Isosphaera pallida (strain ATCC 43644 / DSM 9630 / IS1B)</name>
    <dbReference type="NCBI Taxonomy" id="575540"/>
    <lineage>
        <taxon>Bacteria</taxon>
        <taxon>Pseudomonadati</taxon>
        <taxon>Planctomycetota</taxon>
        <taxon>Planctomycetia</taxon>
        <taxon>Isosphaerales</taxon>
        <taxon>Isosphaeraceae</taxon>
        <taxon>Isosphaera</taxon>
    </lineage>
</organism>
<dbReference type="InterPro" id="IPR017850">
    <property type="entry name" value="Alkaline_phosphatase_core_sf"/>
</dbReference>
<reference evidence="11 12" key="2">
    <citation type="journal article" date="2011" name="Stand. Genomic Sci.">
        <title>Complete genome sequence of Isosphaera pallida type strain (IS1B).</title>
        <authorList>
            <consortium name="US DOE Joint Genome Institute (JGI-PGF)"/>
            <person name="Goker M."/>
            <person name="Cleland D."/>
            <person name="Saunders E."/>
            <person name="Lapidus A."/>
            <person name="Nolan M."/>
            <person name="Lucas S."/>
            <person name="Hammon N."/>
            <person name="Deshpande S."/>
            <person name="Cheng J.F."/>
            <person name="Tapia R."/>
            <person name="Han C."/>
            <person name="Goodwin L."/>
            <person name="Pitluck S."/>
            <person name="Liolios K."/>
            <person name="Pagani I."/>
            <person name="Ivanova N."/>
            <person name="Mavromatis K."/>
            <person name="Pati A."/>
            <person name="Chen A."/>
            <person name="Palaniappan K."/>
            <person name="Land M."/>
            <person name="Hauser L."/>
            <person name="Chang Y.J."/>
            <person name="Jeffries C.D."/>
            <person name="Detter J.C."/>
            <person name="Beck B."/>
            <person name="Woyke T."/>
            <person name="Bristow J."/>
            <person name="Eisen J.A."/>
            <person name="Markowitz V."/>
            <person name="Hugenholtz P."/>
            <person name="Kyrpides N.C."/>
            <person name="Klenk H.P."/>
        </authorList>
    </citation>
    <scope>NUCLEOTIDE SEQUENCE [LARGE SCALE GENOMIC DNA]</scope>
    <source>
        <strain evidence="12">ATCC 43644 / DSM 9630 / IS1B</strain>
    </source>
</reference>
<feature type="transmembrane region" description="Helical" evidence="8">
    <location>
        <begin position="12"/>
        <end position="29"/>
    </location>
</feature>
<comment type="cofactor">
    <cofactor evidence="1">
        <name>Ca(2+)</name>
        <dbReference type="ChEBI" id="CHEBI:29108"/>
    </cofactor>
</comment>
<dbReference type="InterPro" id="IPR000917">
    <property type="entry name" value="Sulfatase_N"/>
</dbReference>
<feature type="region of interest" description="Disordered" evidence="7">
    <location>
        <begin position="925"/>
        <end position="952"/>
    </location>
</feature>